<accession>A0A4Q9JWX2</accession>
<sequence length="94" mass="10350">MNKTSKDDDTNTKKPEITVSQQAIKNDGSSVSQNSKDYLDLLAKLNEIMAKIAEIISKMQNANEQTKQALQSQLQTLNSQAAVIIAQIQEAQNT</sequence>
<proteinExistence type="predicted"/>
<organism evidence="3 4">
    <name type="scientific">Campylobacter novaezeelandiae</name>
    <dbReference type="NCBI Taxonomy" id="2267891"/>
    <lineage>
        <taxon>Bacteria</taxon>
        <taxon>Pseudomonadati</taxon>
        <taxon>Campylobacterota</taxon>
        <taxon>Epsilonproteobacteria</taxon>
        <taxon>Campylobacterales</taxon>
        <taxon>Campylobacteraceae</taxon>
        <taxon>Campylobacter</taxon>
    </lineage>
</organism>
<evidence type="ECO:0000313" key="3">
    <source>
        <dbReference type="EMBL" id="TBR82496.1"/>
    </source>
</evidence>
<dbReference type="EMBL" id="QPGR01000001">
    <property type="protein sequence ID" value="TBR82496.1"/>
    <property type="molecule type" value="Genomic_DNA"/>
</dbReference>
<evidence type="ECO:0008006" key="5">
    <source>
        <dbReference type="Google" id="ProtNLM"/>
    </source>
</evidence>
<dbReference type="Proteomes" id="UP000292583">
    <property type="component" value="Unassembled WGS sequence"/>
</dbReference>
<keyword evidence="1" id="KW-0175">Coiled coil</keyword>
<feature type="region of interest" description="Disordered" evidence="2">
    <location>
        <begin position="1"/>
        <end position="33"/>
    </location>
</feature>
<feature type="compositionally biased region" description="Polar residues" evidence="2">
    <location>
        <begin position="18"/>
        <end position="33"/>
    </location>
</feature>
<evidence type="ECO:0000256" key="2">
    <source>
        <dbReference type="SAM" id="MobiDB-lite"/>
    </source>
</evidence>
<protein>
    <recommendedName>
        <fullName evidence="5">FspA</fullName>
    </recommendedName>
</protein>
<dbReference type="AlphaFoldDB" id="A0A4Q9JWX2"/>
<evidence type="ECO:0000256" key="1">
    <source>
        <dbReference type="SAM" id="Coils"/>
    </source>
</evidence>
<keyword evidence="4" id="KW-1185">Reference proteome</keyword>
<gene>
    <name evidence="3" type="ORF">DU473_00060</name>
</gene>
<name>A0A4Q9JWX2_9BACT</name>
<reference evidence="3 4" key="1">
    <citation type="submission" date="2018-07" db="EMBL/GenBank/DDBJ databases">
        <title>Campylobacter zealandensis sp. nov., isolated from birds and water in New Zealand.</title>
        <authorList>
            <person name="Wilkinson D.A."/>
            <person name="Biggs P.J."/>
            <person name="French N.P."/>
            <person name="Midwinter A.C."/>
        </authorList>
    </citation>
    <scope>NUCLEOTIDE SEQUENCE [LARGE SCALE GENOMIC DNA]</scope>
    <source>
        <strain evidence="3 4">B423b</strain>
    </source>
</reference>
<feature type="coiled-coil region" evidence="1">
    <location>
        <begin position="45"/>
        <end position="94"/>
    </location>
</feature>
<comment type="caution">
    <text evidence="3">The sequence shown here is derived from an EMBL/GenBank/DDBJ whole genome shotgun (WGS) entry which is preliminary data.</text>
</comment>
<evidence type="ECO:0000313" key="4">
    <source>
        <dbReference type="Proteomes" id="UP000292583"/>
    </source>
</evidence>
<feature type="compositionally biased region" description="Basic and acidic residues" evidence="2">
    <location>
        <begin position="1"/>
        <end position="16"/>
    </location>
</feature>